<dbReference type="InterPro" id="IPR014710">
    <property type="entry name" value="RmlC-like_jellyroll"/>
</dbReference>
<dbReference type="OrthoDB" id="421226at2759"/>
<evidence type="ECO:0000313" key="4">
    <source>
        <dbReference type="EMBL" id="CAE7704596.1"/>
    </source>
</evidence>
<feature type="domain" description="Cyclic nucleotide-binding" evidence="3">
    <location>
        <begin position="214"/>
        <end position="298"/>
    </location>
</feature>
<keyword evidence="2" id="KW-1133">Transmembrane helix</keyword>
<feature type="transmembrane region" description="Helical" evidence="2">
    <location>
        <begin position="13"/>
        <end position="34"/>
    </location>
</feature>
<comment type="caution">
    <text evidence="4">The sequence shown here is derived from an EMBL/GenBank/DDBJ whole genome shotgun (WGS) entry which is preliminary data.</text>
</comment>
<dbReference type="SUPFAM" id="SSF81324">
    <property type="entry name" value="Voltage-gated potassium channels"/>
    <property type="match status" value="1"/>
</dbReference>
<gene>
    <name evidence="4" type="primary">Kcnh2</name>
    <name evidence="4" type="ORF">SNEC2469_LOCUS20305</name>
</gene>
<accession>A0A812WW44</accession>
<dbReference type="Gene3D" id="2.60.120.10">
    <property type="entry name" value="Jelly Rolls"/>
    <property type="match status" value="1"/>
</dbReference>
<keyword evidence="2" id="KW-0472">Membrane</keyword>
<keyword evidence="5" id="KW-1185">Reference proteome</keyword>
<feature type="compositionally biased region" description="Acidic residues" evidence="1">
    <location>
        <begin position="397"/>
        <end position="413"/>
    </location>
</feature>
<name>A0A812WW44_9DINO</name>
<dbReference type="Proteomes" id="UP000601435">
    <property type="component" value="Unassembled WGS sequence"/>
</dbReference>
<protein>
    <submittedName>
        <fullName evidence="4">Kcnh2 protein</fullName>
    </submittedName>
</protein>
<dbReference type="EMBL" id="CAJNJA010035253">
    <property type="protein sequence ID" value="CAE7704596.1"/>
    <property type="molecule type" value="Genomic_DNA"/>
</dbReference>
<dbReference type="AlphaFoldDB" id="A0A812WW44"/>
<proteinExistence type="predicted"/>
<dbReference type="GO" id="GO:0005249">
    <property type="term" value="F:voltage-gated potassium channel activity"/>
    <property type="evidence" value="ECO:0007669"/>
    <property type="project" value="TreeGrafter"/>
</dbReference>
<dbReference type="GO" id="GO:0042391">
    <property type="term" value="P:regulation of membrane potential"/>
    <property type="evidence" value="ECO:0007669"/>
    <property type="project" value="TreeGrafter"/>
</dbReference>
<organism evidence="4 5">
    <name type="scientific">Symbiodinium necroappetens</name>
    <dbReference type="NCBI Taxonomy" id="1628268"/>
    <lineage>
        <taxon>Eukaryota</taxon>
        <taxon>Sar</taxon>
        <taxon>Alveolata</taxon>
        <taxon>Dinophyceae</taxon>
        <taxon>Suessiales</taxon>
        <taxon>Symbiodiniaceae</taxon>
        <taxon>Symbiodinium</taxon>
    </lineage>
</organism>
<evidence type="ECO:0000256" key="1">
    <source>
        <dbReference type="SAM" id="MobiDB-lite"/>
    </source>
</evidence>
<evidence type="ECO:0000259" key="3">
    <source>
        <dbReference type="PROSITE" id="PS50042"/>
    </source>
</evidence>
<dbReference type="SUPFAM" id="SSF51206">
    <property type="entry name" value="cAMP-binding domain-like"/>
    <property type="match status" value="1"/>
</dbReference>
<dbReference type="PROSITE" id="PS50042">
    <property type="entry name" value="CNMP_BINDING_3"/>
    <property type="match status" value="1"/>
</dbReference>
<sequence length="426" mass="48281">FINIQYFSIIQKLIMNMVWILLLSHFIGCGWYAIGMEMLDENVIEASWVSANGLVGEQLMYKYLTSLHWSITQFTPGSMNVQPVNSFERLYSVIVLVLGMVVFSSTVSSITAATNNLKDINAVYKHQIWTLRRYFREQKISAQLTSRVLRYTESIVKPKYQKVDVGQVKIMAMLPQILTKEVNLEIYEKHLVVHPLFQSLGEVNVSFMQKICSNALKESALDKGEMVFGPGQVCSAMYFVTLGVLEYFFSQATFPNIVDKKMSFCEAVLWTPWVHQGRMYTRTESTVIAVDAKQFHDVAQSFSADMELLKAYGREFVFSMNEVAGNFTPEEEDDEELSDLFHSEKAIQVLPGKRAFEESSYANSANSYLQGLQGFNVVRNLISPTSSPTLGSKFAPEDDDSQMPDILDSNEAEVESRKSEIVGERC</sequence>
<feature type="non-terminal residue" evidence="4">
    <location>
        <position position="426"/>
    </location>
</feature>
<reference evidence="4" key="1">
    <citation type="submission" date="2021-02" db="EMBL/GenBank/DDBJ databases">
        <authorList>
            <person name="Dougan E. K."/>
            <person name="Rhodes N."/>
            <person name="Thang M."/>
            <person name="Chan C."/>
        </authorList>
    </citation>
    <scope>NUCLEOTIDE SEQUENCE</scope>
</reference>
<feature type="transmembrane region" description="Helical" evidence="2">
    <location>
        <begin position="90"/>
        <end position="113"/>
    </location>
</feature>
<dbReference type="PANTHER" id="PTHR10217">
    <property type="entry name" value="VOLTAGE AND LIGAND GATED POTASSIUM CHANNEL"/>
    <property type="match status" value="1"/>
</dbReference>
<dbReference type="Gene3D" id="1.10.287.70">
    <property type="match status" value="1"/>
</dbReference>
<evidence type="ECO:0000256" key="2">
    <source>
        <dbReference type="SAM" id="Phobius"/>
    </source>
</evidence>
<evidence type="ECO:0000313" key="5">
    <source>
        <dbReference type="Proteomes" id="UP000601435"/>
    </source>
</evidence>
<feature type="region of interest" description="Disordered" evidence="1">
    <location>
        <begin position="388"/>
        <end position="426"/>
    </location>
</feature>
<dbReference type="InterPro" id="IPR050818">
    <property type="entry name" value="KCNH_animal-type"/>
</dbReference>
<keyword evidence="2" id="KW-0812">Transmembrane</keyword>
<dbReference type="PANTHER" id="PTHR10217:SF435">
    <property type="entry name" value="POTASSIUM VOLTAGE-GATED CHANNEL PROTEIN EAG"/>
    <property type="match status" value="1"/>
</dbReference>
<dbReference type="GO" id="GO:0005886">
    <property type="term" value="C:plasma membrane"/>
    <property type="evidence" value="ECO:0007669"/>
    <property type="project" value="TreeGrafter"/>
</dbReference>
<dbReference type="InterPro" id="IPR018490">
    <property type="entry name" value="cNMP-bd_dom_sf"/>
</dbReference>
<feature type="compositionally biased region" description="Basic and acidic residues" evidence="1">
    <location>
        <begin position="414"/>
        <end position="426"/>
    </location>
</feature>
<dbReference type="InterPro" id="IPR000595">
    <property type="entry name" value="cNMP-bd_dom"/>
</dbReference>